<feature type="region of interest" description="Disordered" evidence="1">
    <location>
        <begin position="1"/>
        <end position="38"/>
    </location>
</feature>
<evidence type="ECO:0000256" key="1">
    <source>
        <dbReference type="SAM" id="MobiDB-lite"/>
    </source>
</evidence>
<protein>
    <submittedName>
        <fullName evidence="2">Uncharacterized protein</fullName>
    </submittedName>
</protein>
<organism evidence="2 3">
    <name type="scientific">Zizania palustris</name>
    <name type="common">Northern wild rice</name>
    <dbReference type="NCBI Taxonomy" id="103762"/>
    <lineage>
        <taxon>Eukaryota</taxon>
        <taxon>Viridiplantae</taxon>
        <taxon>Streptophyta</taxon>
        <taxon>Embryophyta</taxon>
        <taxon>Tracheophyta</taxon>
        <taxon>Spermatophyta</taxon>
        <taxon>Magnoliopsida</taxon>
        <taxon>Liliopsida</taxon>
        <taxon>Poales</taxon>
        <taxon>Poaceae</taxon>
        <taxon>BOP clade</taxon>
        <taxon>Oryzoideae</taxon>
        <taxon>Oryzeae</taxon>
        <taxon>Zizaniinae</taxon>
        <taxon>Zizania</taxon>
    </lineage>
</organism>
<keyword evidence="3" id="KW-1185">Reference proteome</keyword>
<evidence type="ECO:0000313" key="3">
    <source>
        <dbReference type="Proteomes" id="UP000729402"/>
    </source>
</evidence>
<dbReference type="Proteomes" id="UP000729402">
    <property type="component" value="Unassembled WGS sequence"/>
</dbReference>
<dbReference type="EMBL" id="JAAALK010000283">
    <property type="protein sequence ID" value="KAG8072748.1"/>
    <property type="molecule type" value="Genomic_DNA"/>
</dbReference>
<name>A0A8J5SI37_ZIZPA</name>
<evidence type="ECO:0000313" key="2">
    <source>
        <dbReference type="EMBL" id="KAG8072748.1"/>
    </source>
</evidence>
<dbReference type="AlphaFoldDB" id="A0A8J5SI37"/>
<accession>A0A8J5SI37</accession>
<reference evidence="2" key="2">
    <citation type="submission" date="2021-02" db="EMBL/GenBank/DDBJ databases">
        <authorList>
            <person name="Kimball J.A."/>
            <person name="Haas M.W."/>
            <person name="Macchietto M."/>
            <person name="Kono T."/>
            <person name="Duquette J."/>
            <person name="Shao M."/>
        </authorList>
    </citation>
    <scope>NUCLEOTIDE SEQUENCE</scope>
    <source>
        <tissue evidence="2">Fresh leaf tissue</tissue>
    </source>
</reference>
<proteinExistence type="predicted"/>
<sequence>MGSCRLPAIGCGRRRGGRAGGGEGRRARMPCPGKSEEDRLPSKVVGAFAGFRSHRGGACVRGSCRAAAAAAAAEEDDERASERIWIPENHSLEGIEYSIRFMYYKII</sequence>
<gene>
    <name evidence="2" type="ORF">GUJ93_ZPchr0006g45175</name>
</gene>
<reference evidence="2" key="1">
    <citation type="journal article" date="2021" name="bioRxiv">
        <title>Whole Genome Assembly and Annotation of Northern Wild Rice, Zizania palustris L., Supports a Whole Genome Duplication in the Zizania Genus.</title>
        <authorList>
            <person name="Haas M."/>
            <person name="Kono T."/>
            <person name="Macchietto M."/>
            <person name="Millas R."/>
            <person name="McGilp L."/>
            <person name="Shao M."/>
            <person name="Duquette J."/>
            <person name="Hirsch C.N."/>
            <person name="Kimball J."/>
        </authorList>
    </citation>
    <scope>NUCLEOTIDE SEQUENCE</scope>
    <source>
        <tissue evidence="2">Fresh leaf tissue</tissue>
    </source>
</reference>
<comment type="caution">
    <text evidence="2">The sequence shown here is derived from an EMBL/GenBank/DDBJ whole genome shotgun (WGS) entry which is preliminary data.</text>
</comment>